<reference evidence="9" key="1">
    <citation type="submission" date="2024-06" db="EMBL/GenBank/DDBJ databases">
        <title>Draft genome sequence of Microbacterium sp. strain A8/3-1, isolated from Oxytropis tragacanthoides Fisch. ex DC. Root nodules in the Altai region of Russia.</title>
        <authorList>
            <person name="Sazanova A."/>
            <person name="Guro P."/>
            <person name="Kuznetsova I."/>
            <person name="Belimov A."/>
            <person name="Safronova V."/>
        </authorList>
    </citation>
    <scope>NUCLEOTIDE SEQUENCE</scope>
    <source>
        <strain evidence="9">A8/3-1</strain>
    </source>
</reference>
<evidence type="ECO:0000256" key="4">
    <source>
        <dbReference type="ARBA" id="ARBA00022692"/>
    </source>
</evidence>
<name>A0AAU7VZX2_9MICO</name>
<feature type="transmembrane region" description="Helical" evidence="7">
    <location>
        <begin position="560"/>
        <end position="582"/>
    </location>
</feature>
<feature type="transmembrane region" description="Helical" evidence="7">
    <location>
        <begin position="634"/>
        <end position="661"/>
    </location>
</feature>
<dbReference type="Pfam" id="PF03176">
    <property type="entry name" value="MMPL"/>
    <property type="match status" value="2"/>
</dbReference>
<dbReference type="Gene3D" id="1.20.1640.10">
    <property type="entry name" value="Multidrug efflux transporter AcrB transmembrane domain"/>
    <property type="match status" value="2"/>
</dbReference>
<dbReference type="InterPro" id="IPR050545">
    <property type="entry name" value="Mycobact_MmpL"/>
</dbReference>
<dbReference type="PANTHER" id="PTHR33406:SF6">
    <property type="entry name" value="MEMBRANE PROTEIN YDGH-RELATED"/>
    <property type="match status" value="1"/>
</dbReference>
<gene>
    <name evidence="9" type="ORF">ABS642_03050</name>
</gene>
<feature type="transmembrane region" description="Helical" evidence="7">
    <location>
        <begin position="262"/>
        <end position="288"/>
    </location>
</feature>
<feature type="transmembrane region" description="Helical" evidence="7">
    <location>
        <begin position="602"/>
        <end position="628"/>
    </location>
</feature>
<evidence type="ECO:0000256" key="5">
    <source>
        <dbReference type="ARBA" id="ARBA00022989"/>
    </source>
</evidence>
<dbReference type="AlphaFoldDB" id="A0AAU7VZX2"/>
<keyword evidence="3" id="KW-1003">Cell membrane</keyword>
<evidence type="ECO:0000256" key="3">
    <source>
        <dbReference type="ARBA" id="ARBA00022475"/>
    </source>
</evidence>
<dbReference type="InterPro" id="IPR004869">
    <property type="entry name" value="MMPL_dom"/>
</dbReference>
<feature type="transmembrane region" description="Helical" evidence="7">
    <location>
        <begin position="528"/>
        <end position="548"/>
    </location>
</feature>
<sequence>MLTSRRGAWLSLAIGVIALVALLGIFGRAAMTTADQTEPPGSESARVAAVTEEFPDADDRTLIVVASSADESALTDAQGAGIASLADELKAVAGAKMLGPFPSDDGIAQVIQVTASVSDDHTEADRLLVEEVRGIVADHRVEGVDAQVTGGPAFGADIAAAFDGADFTLLLVTIGIVALLLIFTYRSPVLWLIPLVVVGVADQAANKATAALGSAMGLQFDTGIVSVLVFGAGTNYALLLISRYREQLSSDPDHRSALAAAWRATVPAILASNVTVVLSLLTLVPAVVPGTRGLGVACALGLVIALAAVLLVLPPALAVCGRGVFWPFVPRPGAKTAAEQGKVWRKVATRVVNKPWVPLVAGLALLGVMSAGLFGVSVGLSQVEKFRVPSESAIGLEVLSSHFDAGQAQPFVIVASAAESQDVQDAAASVDGVVQVTESATSDDGELVRLSVIGEPALGSPESRELVMDLRTAVHAVPGADAIVGGQGASDVDAREGNLRDFLLVAPLILILTLLVLIVLLRAVLAPVILLAVNALSAVAAIGAGAWLSRTLFGWDALDLQVPLLAFLFLVALGVDYTIFLVHRARTEAESVGTRAGMVTALATTGGVITSAGIVLAAVFAALGLLPLVTLGQIGLIVGVGVLVDTLVVRTLVVPALFAVVGDRMWPRRRVAARVH</sequence>
<evidence type="ECO:0000256" key="6">
    <source>
        <dbReference type="ARBA" id="ARBA00023136"/>
    </source>
</evidence>
<dbReference type="SUPFAM" id="SSF82866">
    <property type="entry name" value="Multidrug efflux transporter AcrB transmembrane domain"/>
    <property type="match status" value="2"/>
</dbReference>
<accession>A0AAU7VZX2</accession>
<proteinExistence type="inferred from homology"/>
<keyword evidence="6 7" id="KW-0472">Membrane</keyword>
<evidence type="ECO:0000256" key="1">
    <source>
        <dbReference type="ARBA" id="ARBA00004651"/>
    </source>
</evidence>
<organism evidence="9">
    <name type="scientific">Microbacterium sp. A8/3-1</name>
    <dbReference type="NCBI Taxonomy" id="3160749"/>
    <lineage>
        <taxon>Bacteria</taxon>
        <taxon>Bacillati</taxon>
        <taxon>Actinomycetota</taxon>
        <taxon>Actinomycetes</taxon>
        <taxon>Micrococcales</taxon>
        <taxon>Microbacteriaceae</taxon>
        <taxon>Microbacterium</taxon>
    </lineage>
</organism>
<dbReference type="EMBL" id="CP158357">
    <property type="protein sequence ID" value="XBX79086.1"/>
    <property type="molecule type" value="Genomic_DNA"/>
</dbReference>
<dbReference type="PROSITE" id="PS50156">
    <property type="entry name" value="SSD"/>
    <property type="match status" value="2"/>
</dbReference>
<feature type="transmembrane region" description="Helical" evidence="7">
    <location>
        <begin position="223"/>
        <end position="241"/>
    </location>
</feature>
<dbReference type="InterPro" id="IPR000731">
    <property type="entry name" value="SSD"/>
</dbReference>
<dbReference type="PANTHER" id="PTHR33406">
    <property type="entry name" value="MEMBRANE PROTEIN MJ1562-RELATED"/>
    <property type="match status" value="1"/>
</dbReference>
<protein>
    <submittedName>
        <fullName evidence="9">MMPL family transporter</fullName>
    </submittedName>
</protein>
<dbReference type="RefSeq" id="WP_350352205.1">
    <property type="nucleotide sequence ID" value="NZ_CP158357.1"/>
</dbReference>
<evidence type="ECO:0000259" key="8">
    <source>
        <dbReference type="PROSITE" id="PS50156"/>
    </source>
</evidence>
<evidence type="ECO:0000313" key="9">
    <source>
        <dbReference type="EMBL" id="XBX79086.1"/>
    </source>
</evidence>
<keyword evidence="5 7" id="KW-1133">Transmembrane helix</keyword>
<feature type="transmembrane region" description="Helical" evidence="7">
    <location>
        <begin position="356"/>
        <end position="380"/>
    </location>
</feature>
<evidence type="ECO:0000256" key="7">
    <source>
        <dbReference type="SAM" id="Phobius"/>
    </source>
</evidence>
<dbReference type="GO" id="GO:0005886">
    <property type="term" value="C:plasma membrane"/>
    <property type="evidence" value="ECO:0007669"/>
    <property type="project" value="UniProtKB-SubCell"/>
</dbReference>
<feature type="transmembrane region" description="Helical" evidence="7">
    <location>
        <begin position="502"/>
        <end position="521"/>
    </location>
</feature>
<feature type="transmembrane region" description="Helical" evidence="7">
    <location>
        <begin position="294"/>
        <end position="313"/>
    </location>
</feature>
<feature type="transmembrane region" description="Helical" evidence="7">
    <location>
        <begin position="6"/>
        <end position="26"/>
    </location>
</feature>
<comment type="similarity">
    <text evidence="2">Belongs to the resistance-nodulation-cell division (RND) (TC 2.A.6) family. MmpL subfamily.</text>
</comment>
<keyword evidence="4 7" id="KW-0812">Transmembrane</keyword>
<evidence type="ECO:0000256" key="2">
    <source>
        <dbReference type="ARBA" id="ARBA00010157"/>
    </source>
</evidence>
<feature type="transmembrane region" description="Helical" evidence="7">
    <location>
        <begin position="167"/>
        <end position="185"/>
    </location>
</feature>
<feature type="domain" description="SSD" evidence="8">
    <location>
        <begin position="501"/>
        <end position="659"/>
    </location>
</feature>
<comment type="subcellular location">
    <subcellularLocation>
        <location evidence="1">Cell membrane</location>
        <topology evidence="1">Multi-pass membrane protein</topology>
    </subcellularLocation>
</comment>
<feature type="domain" description="SSD" evidence="8">
    <location>
        <begin position="224"/>
        <end position="319"/>
    </location>
</feature>